<protein>
    <submittedName>
        <fullName evidence="1">Dot/Icm secretion system protein IcmQ</fullName>
    </submittedName>
</protein>
<dbReference type="Pfam" id="PF09475">
    <property type="entry name" value="Dot_icm_IcmQ"/>
    <property type="match status" value="1"/>
</dbReference>
<dbReference type="NCBIfam" id="TIGR02527">
    <property type="entry name" value="dot_icm_IcmQ"/>
    <property type="match status" value="1"/>
</dbReference>
<organism evidence="1 2">
    <name type="scientific">Legionella pneumophila</name>
    <dbReference type="NCBI Taxonomy" id="446"/>
    <lineage>
        <taxon>Bacteria</taxon>
        <taxon>Pseudomonadati</taxon>
        <taxon>Pseudomonadota</taxon>
        <taxon>Gammaproteobacteria</taxon>
        <taxon>Legionellales</taxon>
        <taxon>Legionellaceae</taxon>
        <taxon>Legionella</taxon>
    </lineage>
</organism>
<dbReference type="Proteomes" id="UP000239239">
    <property type="component" value="Unassembled WGS sequence"/>
</dbReference>
<dbReference type="InterPro" id="IPR043089">
    <property type="entry name" value="Dot_Icm_IcmQ_C"/>
</dbReference>
<gene>
    <name evidence="1" type="primary">icmQ</name>
    <name evidence="1" type="ORF">C3928_02895</name>
</gene>
<sequence>MVPISIEVMKDQLSDEQKETILKALNDAIEKGPWDKSNFLRVIGKKLIAIRDRFLKRIGAASQAKLKAESHLANRIALRSGQQEIYVSLYSSDGSNIQSWEKIVGSLPRQMISRPIYADEEDIKAVLKTKENKQNEAYVSIYINQSDILHLSADKAPVDKLGKPLLTLKDKSISLENISRFVHVSGVYRYSNGRLIKNG</sequence>
<evidence type="ECO:0000313" key="2">
    <source>
        <dbReference type="Proteomes" id="UP000239239"/>
    </source>
</evidence>
<dbReference type="EMBL" id="PQWY01000004">
    <property type="protein sequence ID" value="PPK32792.1"/>
    <property type="molecule type" value="Genomic_DNA"/>
</dbReference>
<name>A0A2S6F5U3_LEGPN</name>
<dbReference type="OrthoDB" id="5645338at2"/>
<dbReference type="InterPro" id="IPR013365">
    <property type="entry name" value="Dot_Icm_IcmQ"/>
</dbReference>
<accession>A0A2S6F5U3</accession>
<dbReference type="Gene3D" id="1.20.5.420">
    <property type="entry name" value="Immunoglobulin FC, subunit C"/>
    <property type="match status" value="1"/>
</dbReference>
<evidence type="ECO:0000313" key="1">
    <source>
        <dbReference type="EMBL" id="PPK32792.1"/>
    </source>
</evidence>
<dbReference type="AlphaFoldDB" id="A0A2S6F5U3"/>
<comment type="caution">
    <text evidence="1">The sequence shown here is derived from an EMBL/GenBank/DDBJ whole genome shotgun (WGS) entry which is preliminary data.</text>
</comment>
<reference evidence="1 2" key="1">
    <citation type="submission" date="2018-02" db="EMBL/GenBank/DDBJ databases">
        <title>Draft genome sequences of four Legionella pneumophila clinical strains isolated in Ontario.</title>
        <authorList>
            <person name="Fortuna A."/>
            <person name="Ramnarine R."/>
            <person name="Li A."/>
            <person name="Frantz C."/>
            <person name="Mallo G."/>
        </authorList>
    </citation>
    <scope>NUCLEOTIDE SEQUENCE [LARGE SCALE GENOMIC DNA]</scope>
    <source>
        <strain evidence="1 2">LG61</strain>
    </source>
</reference>
<dbReference type="Gene3D" id="3.20.170.50">
    <property type="entry name" value="Dot/Icm secretion system IcmQ, C-terminal domain"/>
    <property type="match status" value="1"/>
</dbReference>
<proteinExistence type="predicted"/>